<feature type="domain" description="AUX/IAA" evidence="3">
    <location>
        <begin position="77"/>
        <end position="104"/>
    </location>
</feature>
<proteinExistence type="inferred from homology"/>
<dbReference type="Gene3D" id="3.10.20.90">
    <property type="entry name" value="Phosphatidylinositol 3-kinase Catalytic Subunit, Chain A, domain 1"/>
    <property type="match status" value="1"/>
</dbReference>
<comment type="subcellular location">
    <subcellularLocation>
        <location evidence="1">Nucleus</location>
    </subcellularLocation>
</comment>
<keyword evidence="1" id="KW-0804">Transcription</keyword>
<comment type="caution">
    <text evidence="4">The sequence shown here is derived from an EMBL/GenBank/DDBJ whole genome shotgun (WGS) entry which is preliminary data.</text>
</comment>
<comment type="subunit">
    <text evidence="1">Homodimers and heterodimers.</text>
</comment>
<comment type="function">
    <text evidence="1">Aux/IAA proteins are short-lived transcriptional factors that function as repressors of early auxin response genes at low auxin concentrations.</text>
</comment>
<keyword evidence="1" id="KW-0678">Repressor</keyword>
<feature type="compositionally biased region" description="Low complexity" evidence="2">
    <location>
        <begin position="45"/>
        <end position="54"/>
    </location>
</feature>
<evidence type="ECO:0000256" key="1">
    <source>
        <dbReference type="RuleBase" id="RU004549"/>
    </source>
</evidence>
<comment type="similarity">
    <text evidence="1">Belongs to the Aux/IAA family.</text>
</comment>
<keyword evidence="1" id="KW-0805">Transcription regulation</keyword>
<evidence type="ECO:0000259" key="3">
    <source>
        <dbReference type="Pfam" id="PF02309"/>
    </source>
</evidence>
<dbReference type="Pfam" id="PF02309">
    <property type="entry name" value="AUX_IAA"/>
    <property type="match status" value="1"/>
</dbReference>
<name>A0AAP0AT55_9ASPA</name>
<dbReference type="GO" id="GO:0005634">
    <property type="term" value="C:nucleus"/>
    <property type="evidence" value="ECO:0007669"/>
    <property type="project" value="UniProtKB-SubCell"/>
</dbReference>
<keyword evidence="5" id="KW-1185">Reference proteome</keyword>
<dbReference type="AlphaFoldDB" id="A0AAP0AT55"/>
<protein>
    <recommendedName>
        <fullName evidence="1">Auxin-responsive protein</fullName>
    </recommendedName>
</protein>
<dbReference type="InterPro" id="IPR033389">
    <property type="entry name" value="AUX/IAA_dom"/>
</dbReference>
<dbReference type="GO" id="GO:0009734">
    <property type="term" value="P:auxin-activated signaling pathway"/>
    <property type="evidence" value="ECO:0007669"/>
    <property type="project" value="UniProtKB-UniRule"/>
</dbReference>
<evidence type="ECO:0000313" key="4">
    <source>
        <dbReference type="EMBL" id="KAK8914008.1"/>
    </source>
</evidence>
<dbReference type="Proteomes" id="UP001418222">
    <property type="component" value="Unassembled WGS sequence"/>
</dbReference>
<reference evidence="4 5" key="1">
    <citation type="journal article" date="2022" name="Nat. Plants">
        <title>Genomes of leafy and leafless Platanthera orchids illuminate the evolution of mycoheterotrophy.</title>
        <authorList>
            <person name="Li M.H."/>
            <person name="Liu K.W."/>
            <person name="Li Z."/>
            <person name="Lu H.C."/>
            <person name="Ye Q.L."/>
            <person name="Zhang D."/>
            <person name="Wang J.Y."/>
            <person name="Li Y.F."/>
            <person name="Zhong Z.M."/>
            <person name="Liu X."/>
            <person name="Yu X."/>
            <person name="Liu D.K."/>
            <person name="Tu X.D."/>
            <person name="Liu B."/>
            <person name="Hao Y."/>
            <person name="Liao X.Y."/>
            <person name="Jiang Y.T."/>
            <person name="Sun W.H."/>
            <person name="Chen J."/>
            <person name="Chen Y.Q."/>
            <person name="Ai Y."/>
            <person name="Zhai J.W."/>
            <person name="Wu S.S."/>
            <person name="Zhou Z."/>
            <person name="Hsiao Y.Y."/>
            <person name="Wu W.L."/>
            <person name="Chen Y.Y."/>
            <person name="Lin Y.F."/>
            <person name="Hsu J.L."/>
            <person name="Li C.Y."/>
            <person name="Wang Z.W."/>
            <person name="Zhao X."/>
            <person name="Zhong W.Y."/>
            <person name="Ma X.K."/>
            <person name="Ma L."/>
            <person name="Huang J."/>
            <person name="Chen G.Z."/>
            <person name="Huang M.Z."/>
            <person name="Huang L."/>
            <person name="Peng D.H."/>
            <person name="Luo Y.B."/>
            <person name="Zou S.Q."/>
            <person name="Chen S.P."/>
            <person name="Lan S."/>
            <person name="Tsai W.C."/>
            <person name="Van de Peer Y."/>
            <person name="Liu Z.J."/>
        </authorList>
    </citation>
    <scope>NUCLEOTIDE SEQUENCE [LARGE SCALE GENOMIC DNA]</scope>
    <source>
        <strain evidence="4">Lor287</strain>
    </source>
</reference>
<gene>
    <name evidence="4" type="primary">IAA4</name>
    <name evidence="4" type="ORF">KSP39_PZI023914</name>
</gene>
<feature type="region of interest" description="Disordered" evidence="2">
    <location>
        <begin position="1"/>
        <end position="63"/>
    </location>
</feature>
<accession>A0AAP0AT55</accession>
<keyword evidence="1" id="KW-0927">Auxin signaling pathway</keyword>
<evidence type="ECO:0000313" key="5">
    <source>
        <dbReference type="Proteomes" id="UP001418222"/>
    </source>
</evidence>
<dbReference type="EMBL" id="JBBWWQ010000021">
    <property type="protein sequence ID" value="KAK8914008.1"/>
    <property type="molecule type" value="Genomic_DNA"/>
</dbReference>
<evidence type="ECO:0000256" key="2">
    <source>
        <dbReference type="SAM" id="MobiDB-lite"/>
    </source>
</evidence>
<keyword evidence="1" id="KW-0539">Nucleus</keyword>
<feature type="compositionally biased region" description="Basic and acidic residues" evidence="2">
    <location>
        <begin position="34"/>
        <end position="44"/>
    </location>
</feature>
<sequence length="152" mass="17249">MEEEQWNSSSSSSSVDGNCDPSLSAETSFSAQNKRRDFTTELRLGRSLSPSSSLHHTPPYSRDNECDWAPIIKPGLRSFFVKVYMEGVPIGRKLDLLIHDSYQRSLDVQIKLGKPNLYSSTRSCSCRKGHFRRQGLFDLARHWPGLARSRSN</sequence>
<organism evidence="4 5">
    <name type="scientific">Platanthera zijinensis</name>
    <dbReference type="NCBI Taxonomy" id="2320716"/>
    <lineage>
        <taxon>Eukaryota</taxon>
        <taxon>Viridiplantae</taxon>
        <taxon>Streptophyta</taxon>
        <taxon>Embryophyta</taxon>
        <taxon>Tracheophyta</taxon>
        <taxon>Spermatophyta</taxon>
        <taxon>Magnoliopsida</taxon>
        <taxon>Liliopsida</taxon>
        <taxon>Asparagales</taxon>
        <taxon>Orchidaceae</taxon>
        <taxon>Orchidoideae</taxon>
        <taxon>Orchideae</taxon>
        <taxon>Orchidinae</taxon>
        <taxon>Platanthera</taxon>
    </lineage>
</organism>